<dbReference type="InterPro" id="IPR057974">
    <property type="entry name" value="NUA/TPR/MLP1-2-like_dom"/>
</dbReference>
<dbReference type="KEGG" id="ela:UCREL1_6574"/>
<reference evidence="9" key="1">
    <citation type="journal article" date="2013" name="Genome Announc.">
        <title>Draft genome sequence of the grapevine dieback fungus Eutypa lata UCR-EL1.</title>
        <authorList>
            <person name="Blanco-Ulate B."/>
            <person name="Rolshausen P.E."/>
            <person name="Cantu D."/>
        </authorList>
    </citation>
    <scope>NUCLEOTIDE SEQUENCE [LARGE SCALE GENOMIC DNA]</scope>
    <source>
        <strain evidence="9">UCR-EL1</strain>
    </source>
</reference>
<dbReference type="GO" id="GO:0006406">
    <property type="term" value="P:mRNA export from nucleus"/>
    <property type="evidence" value="ECO:0007669"/>
    <property type="project" value="TreeGrafter"/>
</dbReference>
<dbReference type="OrthoDB" id="343070at2759"/>
<dbReference type="Pfam" id="PF25785">
    <property type="entry name" value="TPR"/>
    <property type="match status" value="1"/>
</dbReference>
<dbReference type="GO" id="GO:0017056">
    <property type="term" value="F:structural constituent of nuclear pore"/>
    <property type="evidence" value="ECO:0007669"/>
    <property type="project" value="TreeGrafter"/>
</dbReference>
<dbReference type="GO" id="GO:0005643">
    <property type="term" value="C:nuclear pore"/>
    <property type="evidence" value="ECO:0007669"/>
    <property type="project" value="TreeGrafter"/>
</dbReference>
<feature type="region of interest" description="Disordered" evidence="5">
    <location>
        <begin position="92"/>
        <end position="121"/>
    </location>
</feature>
<dbReference type="PANTHER" id="PTHR18898:SF2">
    <property type="entry name" value="NUCLEOPROTEIN TPR"/>
    <property type="match status" value="1"/>
</dbReference>
<feature type="region of interest" description="Disordered" evidence="5">
    <location>
        <begin position="218"/>
        <end position="251"/>
    </location>
</feature>
<feature type="coiled-coil region" evidence="4">
    <location>
        <begin position="564"/>
        <end position="631"/>
    </location>
</feature>
<dbReference type="eggNOG" id="KOG4674">
    <property type="taxonomic scope" value="Eukaryota"/>
</dbReference>
<name>M7SPQ7_EUTLA</name>
<proteinExistence type="predicted"/>
<feature type="region of interest" description="Disordered" evidence="5">
    <location>
        <begin position="466"/>
        <end position="485"/>
    </location>
</feature>
<dbReference type="GO" id="GO:0006606">
    <property type="term" value="P:protein import into nucleus"/>
    <property type="evidence" value="ECO:0007669"/>
    <property type="project" value="InterPro"/>
</dbReference>
<evidence type="ECO:0000256" key="5">
    <source>
        <dbReference type="SAM" id="MobiDB-lite"/>
    </source>
</evidence>
<feature type="coiled-coil region" evidence="4">
    <location>
        <begin position="1131"/>
        <end position="1204"/>
    </location>
</feature>
<feature type="region of interest" description="Disordered" evidence="5">
    <location>
        <begin position="930"/>
        <end position="958"/>
    </location>
</feature>
<dbReference type="Gene3D" id="1.10.287.1490">
    <property type="match status" value="1"/>
</dbReference>
<feature type="coiled-coil region" evidence="4">
    <location>
        <begin position="1307"/>
        <end position="1504"/>
    </location>
</feature>
<evidence type="ECO:0000259" key="6">
    <source>
        <dbReference type="Pfam" id="PF07926"/>
    </source>
</evidence>
<accession>M7SPQ7</accession>
<keyword evidence="9" id="KW-1185">Reference proteome</keyword>
<dbReference type="EMBL" id="KB706648">
    <property type="protein sequence ID" value="EMR66438.1"/>
    <property type="molecule type" value="Genomic_DNA"/>
</dbReference>
<dbReference type="OMA" id="HAQQNYE"/>
<dbReference type="HOGENOM" id="CLU_001250_0_0_1"/>
<gene>
    <name evidence="8" type="ORF">UCREL1_6574</name>
</gene>
<feature type="domain" description="Nucleoprotein TPR/MLP1-2" evidence="6">
    <location>
        <begin position="1066"/>
        <end position="1194"/>
    </location>
</feature>
<feature type="compositionally biased region" description="Low complexity" evidence="5">
    <location>
        <begin position="109"/>
        <end position="118"/>
    </location>
</feature>
<evidence type="ECO:0000256" key="3">
    <source>
        <dbReference type="ARBA" id="ARBA00023242"/>
    </source>
</evidence>
<comment type="subcellular location">
    <subcellularLocation>
        <location evidence="1">Nucleus</location>
    </subcellularLocation>
</comment>
<feature type="region of interest" description="Disordered" evidence="5">
    <location>
        <begin position="359"/>
        <end position="383"/>
    </location>
</feature>
<dbReference type="Proteomes" id="UP000012174">
    <property type="component" value="Unassembled WGS sequence"/>
</dbReference>
<feature type="coiled-coil region" evidence="4">
    <location>
        <begin position="1603"/>
        <end position="1681"/>
    </location>
</feature>
<keyword evidence="2 4" id="KW-0175">Coiled coil</keyword>
<dbReference type="STRING" id="1287681.M7SPQ7"/>
<evidence type="ECO:0000256" key="2">
    <source>
        <dbReference type="ARBA" id="ARBA00023054"/>
    </source>
</evidence>
<sequence length="1881" mass="213785">MAAAVDLGYLATHLGMPEENLSTVVTEPNVDLVKVILSAVAAKAHDYDVISSQKIQLEVQIETSIRAAEAQRDKSNETAAKALKDVEHIRNKLKDEESTRQTLENELQSIKSSSSTSHSELEKLRARITSLETSNRESLAIIDTKNKANDTLSEELQAQHQKNLNLSRQVAAQQQVAQEAERKASEAKYQTESLNLRLDAEKRNAEFYEKELNTKNAESNKLRKEKNTRIAELQRRDDESRSENEALKKTEQQLRQRLDESQRQADEALTKIQKLQEAAARHEQGFQEEIASLRRLVDLKEQQTRTHKNRVQEVEVREDQVKRECEDQVRRINEELERVKSDYAEASEKRDSLEVELGQTRARLGASSTERPDSTPQTPRLNGSIYRAGSPMGTPGAQAKLTNVIDENYRLKSKLAIEQQRSGDYAKALDEVVEQLEAKGPELEDLQAENERLQEEIKNMSLLSDESFRERDNAKKAQRKAENAASTAQAEVNILRNQMRDMGAQIQMLVFNIQCLERGEETLTLEDSLQLQRLARGQADGTSTSEVSDLNGMILERLAVFKDISELREKNEQLLRVVHELAEKMENEEAIAAKNEALEDHKEVTVLRQKLQFFEDQLRGLKAQANTITQERNMFRRMVESRTSADELTTALGQSTHDGVLASIEQNSTMNNEDSDYTTLLRDLQQNFDQYRNEQSVDRQTMKEQIDKLSGEKNSLQAENAKISSQLSLASERYQMLHSNFIALQTENKELKQRNQKMSEDAAKQDLQVLRVTEEMVEAKGMSDSMRNENANLKAEKKLWDEIQERLRKENQDHIQEKSRLNSLLATQQTLQNERDHSEAEAKRRLQNQIETLDMDLNATRRKLTGEEEEVRNLQSRKEYDAKQFQKRIDELTTNLSQIREELVATKTTKEHLQLRVDELSIALRSAEERAERLQPRPTPRPGSMLVASESGTAAADTDERIQELIHESADLKRELEITKTHLENAQAQVEQYRELSQASEEELERLNATQEQYTQDTESRLTAKDAALKELEQRVEDLSSELTRSNSELSTLRDSQADIARRHEEEKAILDSEIKRLKEEEEKYSASSQFHQQDLRAQAEIATNAQQAYETEVTKHGETAKTLSVIRAEYNQWKTAAASARAEAESAKAALLQSEGSWDERRQKFEQELSDLRTSWDNANAQNKLLHQELENVTTQVSALQQSRESAGESLEAIASQPSGAGEDKFRELANYLRREKDILEVQYDLKVQEAKRLQQQYEYAQSQLDEARIKLEQERRSHADSDRSSMAQKDLMAKLEELNLFRESSAALRAEAREAQSRLAEKTAKVTELETTIQPLEAQIEELQSQLGFKEAEMKQLQEDRDRWQKRTEDILSRHGRTDPAEVEELKQTVSNLETERDALRDAEAPLKEKIQQLEKTLEEKENSWQVIREKLINSAKEKARSLTVQKNEVVVERDQLQAQLKDSNGHLSTTREELDAAKKERTAVEEQLNAFKRQVELLQEEAKNNTSPPVPLQPTTSDPSNSQAVSDLQTQLDEARAELEGIKTQKATIEEELQSLRGQLSTALSERDQAIANALTRAANGDVSRQNGDDAAVSQLTPSIPLSDDERKALEEKIAAAEAKAAEYEAKAQEAEESINTTVKARSDKMKEALNKRLNEYKSQMEDEKAQLNQEKDKLESDFKLRVEQERKIWEAEHGSASNKPPATPIKQAFSETPAGTPTTSVPDLSGLSDKEIRDLLSNNATLKSIVQNNVRNKLAAETKKLREEMEPTLKAEWEQKITQAREQATKLASSKSSLQLNMAENRTRTANAKLGVVEKAAKEAPQRPVGCPSTGSSYRIGYHASYYASYSANASCSSSYDTGWYSNQGTNSHAYSYRQAN</sequence>
<feature type="domain" description="NUA/TPR/MLP1-2-like" evidence="7">
    <location>
        <begin position="479"/>
        <end position="590"/>
    </location>
</feature>
<feature type="compositionally biased region" description="Polar residues" evidence="5">
    <location>
        <begin position="1713"/>
        <end position="1726"/>
    </location>
</feature>
<dbReference type="Pfam" id="PF07926">
    <property type="entry name" value="TPR_MLP1_2"/>
    <property type="match status" value="1"/>
</dbReference>
<feature type="region of interest" description="Disordered" evidence="5">
    <location>
        <begin position="996"/>
        <end position="1021"/>
    </location>
</feature>
<feature type="coiled-coil region" evidence="4">
    <location>
        <begin position="1238"/>
        <end position="1279"/>
    </location>
</feature>
<feature type="compositionally biased region" description="Basic and acidic residues" evidence="5">
    <location>
        <begin position="466"/>
        <end position="482"/>
    </location>
</feature>
<evidence type="ECO:0000313" key="9">
    <source>
        <dbReference type="Proteomes" id="UP000012174"/>
    </source>
</evidence>
<feature type="compositionally biased region" description="Polar residues" evidence="5">
    <location>
        <begin position="1516"/>
        <end position="1533"/>
    </location>
</feature>
<evidence type="ECO:0000259" key="7">
    <source>
        <dbReference type="Pfam" id="PF25785"/>
    </source>
</evidence>
<feature type="region of interest" description="Disordered" evidence="5">
    <location>
        <begin position="1693"/>
        <end position="1730"/>
    </location>
</feature>
<feature type="region of interest" description="Disordered" evidence="5">
    <location>
        <begin position="1504"/>
        <end position="1533"/>
    </location>
</feature>
<evidence type="ECO:0000256" key="4">
    <source>
        <dbReference type="SAM" id="Coils"/>
    </source>
</evidence>
<feature type="compositionally biased region" description="Polar residues" evidence="5">
    <location>
        <begin position="1008"/>
        <end position="1017"/>
    </location>
</feature>
<keyword evidence="3" id="KW-0539">Nucleus</keyword>
<evidence type="ECO:0000313" key="8">
    <source>
        <dbReference type="EMBL" id="EMR66438.1"/>
    </source>
</evidence>
<dbReference type="InterPro" id="IPR012929">
    <property type="entry name" value="Nucleoprot-TPR/MLP1-2_dom"/>
</dbReference>
<evidence type="ECO:0000256" key="1">
    <source>
        <dbReference type="ARBA" id="ARBA00004123"/>
    </source>
</evidence>
<dbReference type="PANTHER" id="PTHR18898">
    <property type="entry name" value="NUCLEOPROTEIN TPR-RELATED"/>
    <property type="match status" value="1"/>
</dbReference>
<organism evidence="8 9">
    <name type="scientific">Eutypa lata (strain UCR-EL1)</name>
    <name type="common">Grapevine dieback disease fungus</name>
    <name type="synonym">Eutypa armeniacae</name>
    <dbReference type="NCBI Taxonomy" id="1287681"/>
    <lineage>
        <taxon>Eukaryota</taxon>
        <taxon>Fungi</taxon>
        <taxon>Dikarya</taxon>
        <taxon>Ascomycota</taxon>
        <taxon>Pezizomycotina</taxon>
        <taxon>Sordariomycetes</taxon>
        <taxon>Xylariomycetidae</taxon>
        <taxon>Xylariales</taxon>
        <taxon>Diatrypaceae</taxon>
        <taxon>Eutypa</taxon>
    </lineage>
</organism>
<feature type="compositionally biased region" description="Polar residues" evidence="5">
    <location>
        <begin position="366"/>
        <end position="381"/>
    </location>
</feature>
<protein>
    <submittedName>
        <fullName evidence="8">Putative filament-forming protein</fullName>
    </submittedName>
</protein>
<feature type="coiled-coil region" evidence="4">
    <location>
        <begin position="699"/>
        <end position="930"/>
    </location>
</feature>